<dbReference type="AlphaFoldDB" id="A0AAV4G807"/>
<dbReference type="EMBL" id="BMAT01008261">
    <property type="protein sequence ID" value="GFR81329.1"/>
    <property type="molecule type" value="Genomic_DNA"/>
</dbReference>
<evidence type="ECO:0000313" key="1">
    <source>
        <dbReference type="EMBL" id="GFR81329.1"/>
    </source>
</evidence>
<name>A0AAV4G807_9GAST</name>
<organism evidence="1 2">
    <name type="scientific">Elysia marginata</name>
    <dbReference type="NCBI Taxonomy" id="1093978"/>
    <lineage>
        <taxon>Eukaryota</taxon>
        <taxon>Metazoa</taxon>
        <taxon>Spiralia</taxon>
        <taxon>Lophotrochozoa</taxon>
        <taxon>Mollusca</taxon>
        <taxon>Gastropoda</taxon>
        <taxon>Heterobranchia</taxon>
        <taxon>Euthyneura</taxon>
        <taxon>Panpulmonata</taxon>
        <taxon>Sacoglossa</taxon>
        <taxon>Placobranchoidea</taxon>
        <taxon>Plakobranchidae</taxon>
        <taxon>Elysia</taxon>
    </lineage>
</organism>
<reference evidence="1 2" key="1">
    <citation type="journal article" date="2021" name="Elife">
        <title>Chloroplast acquisition without the gene transfer in kleptoplastic sea slugs, Plakobranchus ocellatus.</title>
        <authorList>
            <person name="Maeda T."/>
            <person name="Takahashi S."/>
            <person name="Yoshida T."/>
            <person name="Shimamura S."/>
            <person name="Takaki Y."/>
            <person name="Nagai Y."/>
            <person name="Toyoda A."/>
            <person name="Suzuki Y."/>
            <person name="Arimoto A."/>
            <person name="Ishii H."/>
            <person name="Satoh N."/>
            <person name="Nishiyama T."/>
            <person name="Hasebe M."/>
            <person name="Maruyama T."/>
            <person name="Minagawa J."/>
            <person name="Obokata J."/>
            <person name="Shigenobu S."/>
        </authorList>
    </citation>
    <scope>NUCLEOTIDE SEQUENCE [LARGE SCALE GENOMIC DNA]</scope>
</reference>
<dbReference type="PANTHER" id="PTHR38567">
    <property type="entry name" value="DUF4291 DOMAIN-CONTAINING PROTEIN"/>
    <property type="match status" value="1"/>
</dbReference>
<evidence type="ECO:0008006" key="3">
    <source>
        <dbReference type="Google" id="ProtNLM"/>
    </source>
</evidence>
<protein>
    <recommendedName>
        <fullName evidence="3">DUF4291 domain-containing protein</fullName>
    </recommendedName>
</protein>
<gene>
    <name evidence="1" type="ORF">ElyMa_004067100</name>
</gene>
<dbReference type="InterPro" id="IPR025633">
    <property type="entry name" value="DUF4291"/>
</dbReference>
<dbReference type="Pfam" id="PF14124">
    <property type="entry name" value="DUF4291"/>
    <property type="match status" value="1"/>
</dbReference>
<accession>A0AAV4G807</accession>
<sequence>MAFNNVDESISSLESKPQNVKNQAWELQTESYIEQERIWPKNGQHILAHFDEKSVVVYQAFKKTIASYAVENQRFGGPDYNPDRMSWIKPNFMWMMYRCGWAQKTNQERVLAVRITREGFEDILSKAYTAWRQKSEGLQTSNIEVRLQWDPDHNPHGVKLERRAIQLGLKGKTLRAFTDDYILNIKDITDFVKEQYNVLQQKGPKALLSPKERVFVPSRDKTCSDIGLDFVPQQTVVSFTS</sequence>
<dbReference type="Proteomes" id="UP000762676">
    <property type="component" value="Unassembled WGS sequence"/>
</dbReference>
<proteinExistence type="predicted"/>
<evidence type="ECO:0000313" key="2">
    <source>
        <dbReference type="Proteomes" id="UP000762676"/>
    </source>
</evidence>
<comment type="caution">
    <text evidence="1">The sequence shown here is derived from an EMBL/GenBank/DDBJ whole genome shotgun (WGS) entry which is preliminary data.</text>
</comment>
<keyword evidence="2" id="KW-1185">Reference proteome</keyword>
<dbReference type="PANTHER" id="PTHR38567:SF1">
    <property type="entry name" value="DUF4291 DOMAIN-CONTAINING PROTEIN"/>
    <property type="match status" value="1"/>
</dbReference>